<dbReference type="SMART" id="SM00079">
    <property type="entry name" value="PBPe"/>
    <property type="match status" value="1"/>
</dbReference>
<dbReference type="InterPro" id="IPR044440">
    <property type="entry name" value="GABAb_receptor_plant_PBP1"/>
</dbReference>
<dbReference type="GO" id="GO:0016020">
    <property type="term" value="C:membrane"/>
    <property type="evidence" value="ECO:0007669"/>
    <property type="project" value="UniProtKB-SubCell"/>
</dbReference>
<evidence type="ECO:0000256" key="16">
    <source>
        <dbReference type="SAM" id="Phobius"/>
    </source>
</evidence>
<name>A0A7N0U5J8_KALFE</name>
<dbReference type="InterPro" id="IPR015683">
    <property type="entry name" value="Ionotropic_Glu_rcpt"/>
</dbReference>
<keyword evidence="3 13" id="KW-0813">Transport</keyword>
<keyword evidence="8 13" id="KW-0472">Membrane</keyword>
<protein>
    <recommendedName>
        <fullName evidence="13">Glutamate receptor</fullName>
    </recommendedName>
</protein>
<keyword evidence="14" id="KW-1015">Disulfide bond</keyword>
<evidence type="ECO:0000256" key="4">
    <source>
        <dbReference type="ARBA" id="ARBA00022692"/>
    </source>
</evidence>
<dbReference type="CDD" id="cd13686">
    <property type="entry name" value="GluR_Plant"/>
    <property type="match status" value="1"/>
</dbReference>
<keyword evidence="4 16" id="KW-0812">Transmembrane</keyword>
<keyword evidence="6 16" id="KW-1133">Transmembrane helix</keyword>
<evidence type="ECO:0000313" key="20">
    <source>
        <dbReference type="Proteomes" id="UP000594263"/>
    </source>
</evidence>
<dbReference type="InterPro" id="IPR017103">
    <property type="entry name" value="Iontropic_Glu_rcpt_pln"/>
</dbReference>
<dbReference type="EnsemblPlants" id="Kaladp0055s0101.4.v1.1">
    <property type="protein sequence ID" value="Kaladp0055s0101.4.v1.1"/>
    <property type="gene ID" value="Kaladp0055s0101.v1.1"/>
</dbReference>
<dbReference type="PIRSF" id="PIRSF037090">
    <property type="entry name" value="Iontro_Glu-like_rcpt_pln"/>
    <property type="match status" value="1"/>
</dbReference>
<keyword evidence="12 13" id="KW-0407">Ion channel</keyword>
<dbReference type="Gene3D" id="3.40.50.2300">
    <property type="match status" value="2"/>
</dbReference>
<dbReference type="InterPro" id="IPR028082">
    <property type="entry name" value="Peripla_BP_I"/>
</dbReference>
<feature type="chain" id="PRO_5033914064" description="Glutamate receptor" evidence="17">
    <location>
        <begin position="19"/>
        <end position="909"/>
    </location>
</feature>
<evidence type="ECO:0000256" key="6">
    <source>
        <dbReference type="ARBA" id="ARBA00022989"/>
    </source>
</evidence>
<dbReference type="Gene3D" id="1.10.287.70">
    <property type="match status" value="1"/>
</dbReference>
<feature type="disulfide bond" evidence="14">
    <location>
        <begin position="749"/>
        <end position="803"/>
    </location>
</feature>
<dbReference type="EnsemblPlants" id="Kaladp0055s0101.2.v1.1">
    <property type="protein sequence ID" value="Kaladp0055s0101.2.v1.1"/>
    <property type="gene ID" value="Kaladp0055s0101.v1.1"/>
</dbReference>
<sequence length="909" mass="100842">MRVLLLWWVYIVSVGVFSASLSKSETISIGAIIVRKSVNGKVSEIALNAAVNDVNSDPTILGGRKLSLSIHDSNYNGFLSIVGALQYMETDTVAIIGPQGSTMAHIISHLANELHVPLLSFTASDPTLTPLQYPYFIQTAPNDMFEMAAIAEVIGYFGWREVTAVFSDDEQSRNDIAALADKLAERRSKVSYKAILPPDTIGTREEIEEALAKVKLVESRVIVLSTYATTGRLVFEVAESLGMMTSGYVWITTYWLSTLLDSVQISPEFAKSIDGVITFRPHVPDSDTKTAFSSRWNQLSNGTIGLNPFALYAYDTVWIIANALKAFFDHGGTISFSNNSNLSPIVGQSLNLGALSTFDGGEKLLKNILETKMTGLTGPIQFDSNRLPLRAAYDIINVARGGFRNIGFWSNYSGLSIVSPEVLYRKPANRSTSNQHLHRVTWPGETTQPPRGWIFANNGSPLRIGVPKRVSFKNFVQQVEGSNEIEGYSIDVFKAAVKLLSYQVPYEFVLFGDGIENPSYNELVRMVAADILDAAVGDIAIVTNRTKIVDFTQPYIESGLVVVAPVRKQNSSAWSFLTPFTPCMWGVTAAFFLLVGAVIWILEHRNNDEFRGPPKKQIITIFWFSFSTMFFSHRENTVSTLGRMVLLIWLFVVLILTSSYTASLTSILTLQQLSSPIEGIDSLLNTNQMIGYQIGSFAENYLLEELNIPRNRLVALGSPEAYAEALSNGTVAAIVDERPYVDAFLADRCQFSIRGREFTKSGWGFVFPRDSPLATDLSTAILKLSENGDLQRINNQRITKSSCAKNALTQVDQLQIKSFWGLFLICGVACSLALCIYFFRVLRQFLKHYADDPDPSTRSRSKSARIQTFLSFVDDKKDVSVSKLKRKRAEMSQVGNREDPSPSEEHMQV</sequence>
<feature type="region of interest" description="Disordered" evidence="15">
    <location>
        <begin position="878"/>
        <end position="909"/>
    </location>
</feature>
<evidence type="ECO:0000256" key="17">
    <source>
        <dbReference type="SAM" id="SignalP"/>
    </source>
</evidence>
<dbReference type="SUPFAM" id="SSF53850">
    <property type="entry name" value="Periplasmic binding protein-like II"/>
    <property type="match status" value="1"/>
</dbReference>
<dbReference type="Pfam" id="PF01094">
    <property type="entry name" value="ANF_receptor"/>
    <property type="match status" value="1"/>
</dbReference>
<feature type="transmembrane region" description="Helical" evidence="16">
    <location>
        <begin position="584"/>
        <end position="602"/>
    </location>
</feature>
<evidence type="ECO:0000313" key="19">
    <source>
        <dbReference type="EnsemblPlants" id="Kaladp0055s0101.3.v1.1"/>
    </source>
</evidence>
<evidence type="ECO:0000256" key="15">
    <source>
        <dbReference type="SAM" id="MobiDB-lite"/>
    </source>
</evidence>
<dbReference type="FunFam" id="3.40.190.10:FF:000039">
    <property type="entry name" value="Glutamate receptor"/>
    <property type="match status" value="1"/>
</dbReference>
<evidence type="ECO:0000256" key="7">
    <source>
        <dbReference type="ARBA" id="ARBA00023065"/>
    </source>
</evidence>
<evidence type="ECO:0000256" key="11">
    <source>
        <dbReference type="ARBA" id="ARBA00023286"/>
    </source>
</evidence>
<dbReference type="FunFam" id="3.40.190.10:FF:000054">
    <property type="entry name" value="Glutamate receptor"/>
    <property type="match status" value="1"/>
</dbReference>
<keyword evidence="10" id="KW-0325">Glycoprotein</keyword>
<evidence type="ECO:0000259" key="18">
    <source>
        <dbReference type="SMART" id="SM00079"/>
    </source>
</evidence>
<evidence type="ECO:0000256" key="9">
    <source>
        <dbReference type="ARBA" id="ARBA00023170"/>
    </source>
</evidence>
<evidence type="ECO:0000256" key="13">
    <source>
        <dbReference type="PIRNR" id="PIRNR037090"/>
    </source>
</evidence>
<dbReference type="Pfam" id="PF00060">
    <property type="entry name" value="Lig_chan"/>
    <property type="match status" value="1"/>
</dbReference>
<accession>A0A7N0U5J8</accession>
<evidence type="ECO:0000256" key="14">
    <source>
        <dbReference type="PIRSR" id="PIRSR037090-50"/>
    </source>
</evidence>
<feature type="transmembrane region" description="Helical" evidence="16">
    <location>
        <begin position="644"/>
        <end position="668"/>
    </location>
</feature>
<dbReference type="EnsemblPlants" id="Kaladp0055s0101.1.v1.1">
    <property type="protein sequence ID" value="Kaladp0055s0101.1.v1.1"/>
    <property type="gene ID" value="Kaladp0055s0101.v1.1"/>
</dbReference>
<feature type="transmembrane region" description="Helical" evidence="16">
    <location>
        <begin position="819"/>
        <end position="839"/>
    </location>
</feature>
<dbReference type="OMA" id="FANNTPD"/>
<dbReference type="GO" id="GO:0015276">
    <property type="term" value="F:ligand-gated monoatomic ion channel activity"/>
    <property type="evidence" value="ECO:0007669"/>
    <property type="project" value="InterPro"/>
</dbReference>
<dbReference type="InterPro" id="IPR019594">
    <property type="entry name" value="Glu/Gly-bd"/>
</dbReference>
<dbReference type="SUPFAM" id="SSF53822">
    <property type="entry name" value="Periplasmic binding protein-like I"/>
    <property type="match status" value="1"/>
</dbReference>
<evidence type="ECO:0000256" key="5">
    <source>
        <dbReference type="ARBA" id="ARBA00022729"/>
    </source>
</evidence>
<dbReference type="Pfam" id="PF10613">
    <property type="entry name" value="Lig_chan-Glu_bd"/>
    <property type="match status" value="1"/>
</dbReference>
<comment type="function">
    <text evidence="13">Glutamate-gated receptor that probably acts as non-selective cation channel.</text>
</comment>
<dbReference type="Gramene" id="Kaladp0055s0101.1.v1.1">
    <property type="protein sequence ID" value="Kaladp0055s0101.1.v1.1"/>
    <property type="gene ID" value="Kaladp0055s0101.v1.1"/>
</dbReference>
<dbReference type="FunFam" id="3.40.190.10:FF:000109">
    <property type="entry name" value="Glutamate receptor"/>
    <property type="match status" value="1"/>
</dbReference>
<keyword evidence="11 13" id="KW-1071">Ligand-gated ion channel</keyword>
<dbReference type="Proteomes" id="UP000594263">
    <property type="component" value="Unplaced"/>
</dbReference>
<proteinExistence type="inferred from homology"/>
<dbReference type="Gramene" id="Kaladp0055s0101.4.v1.1">
    <property type="protein sequence ID" value="Kaladp0055s0101.4.v1.1"/>
    <property type="gene ID" value="Kaladp0055s0101.v1.1"/>
</dbReference>
<feature type="signal peptide" evidence="17">
    <location>
        <begin position="1"/>
        <end position="18"/>
    </location>
</feature>
<dbReference type="AlphaFoldDB" id="A0A7N0U5J8"/>
<comment type="subcellular location">
    <subcellularLocation>
        <location evidence="1">Membrane</location>
        <topology evidence="1">Multi-pass membrane protein</topology>
    </subcellularLocation>
</comment>
<dbReference type="InterPro" id="IPR001320">
    <property type="entry name" value="Iontro_rcpt_C"/>
</dbReference>
<feature type="domain" description="Ionotropic glutamate receptor C-terminal" evidence="18">
    <location>
        <begin position="463"/>
        <end position="800"/>
    </location>
</feature>
<dbReference type="EnsemblPlants" id="Kaladp0055s0101.3.v1.1">
    <property type="protein sequence ID" value="Kaladp0055s0101.3.v1.1"/>
    <property type="gene ID" value="Kaladp0055s0101.v1.1"/>
</dbReference>
<keyword evidence="5 17" id="KW-0732">Signal</keyword>
<keyword evidence="7 13" id="KW-0406">Ion transport</keyword>
<dbReference type="CDD" id="cd19990">
    <property type="entry name" value="PBP1_GABAb_receptor_plant"/>
    <property type="match status" value="1"/>
</dbReference>
<dbReference type="FunFam" id="3.40.50.2300:FF:000081">
    <property type="entry name" value="Glutamate receptor"/>
    <property type="match status" value="1"/>
</dbReference>
<keyword evidence="9 13" id="KW-0675">Receptor</keyword>
<keyword evidence="20" id="KW-1185">Reference proteome</keyword>
<dbReference type="PANTHER" id="PTHR18966">
    <property type="entry name" value="IONOTROPIC GLUTAMATE RECEPTOR"/>
    <property type="match status" value="1"/>
</dbReference>
<dbReference type="Gene3D" id="3.40.190.10">
    <property type="entry name" value="Periplasmic binding protein-like II"/>
    <property type="match status" value="2"/>
</dbReference>
<evidence type="ECO:0000256" key="1">
    <source>
        <dbReference type="ARBA" id="ARBA00004141"/>
    </source>
</evidence>
<dbReference type="InterPro" id="IPR001828">
    <property type="entry name" value="ANF_lig-bd_rcpt"/>
</dbReference>
<dbReference type="FunFam" id="1.10.287.70:FF:000037">
    <property type="entry name" value="Glutamate receptor"/>
    <property type="match status" value="1"/>
</dbReference>
<evidence type="ECO:0000256" key="2">
    <source>
        <dbReference type="ARBA" id="ARBA00008685"/>
    </source>
</evidence>
<feature type="compositionally biased region" description="Basic and acidic residues" evidence="15">
    <location>
        <begin position="896"/>
        <end position="909"/>
    </location>
</feature>
<evidence type="ECO:0000256" key="12">
    <source>
        <dbReference type="ARBA" id="ARBA00023303"/>
    </source>
</evidence>
<evidence type="ECO:0000256" key="8">
    <source>
        <dbReference type="ARBA" id="ARBA00023136"/>
    </source>
</evidence>
<comment type="similarity">
    <text evidence="2 13">Belongs to the glutamate-gated ion channel (TC 1.A.10.1) family.</text>
</comment>
<organism evidence="19 20">
    <name type="scientific">Kalanchoe fedtschenkoi</name>
    <name type="common">Lavender scallops</name>
    <name type="synonym">South American air plant</name>
    <dbReference type="NCBI Taxonomy" id="63787"/>
    <lineage>
        <taxon>Eukaryota</taxon>
        <taxon>Viridiplantae</taxon>
        <taxon>Streptophyta</taxon>
        <taxon>Embryophyta</taxon>
        <taxon>Tracheophyta</taxon>
        <taxon>Spermatophyta</taxon>
        <taxon>Magnoliopsida</taxon>
        <taxon>eudicotyledons</taxon>
        <taxon>Gunneridae</taxon>
        <taxon>Pentapetalae</taxon>
        <taxon>Saxifragales</taxon>
        <taxon>Crassulaceae</taxon>
        <taxon>Kalanchoe</taxon>
    </lineage>
</organism>
<dbReference type="Gramene" id="Kaladp0055s0101.2.v1.1">
    <property type="protein sequence ID" value="Kaladp0055s0101.2.v1.1"/>
    <property type="gene ID" value="Kaladp0055s0101.v1.1"/>
</dbReference>
<dbReference type="Gramene" id="Kaladp0055s0101.3.v1.1">
    <property type="protein sequence ID" value="Kaladp0055s0101.3.v1.1"/>
    <property type="gene ID" value="Kaladp0055s0101.v1.1"/>
</dbReference>
<reference evidence="19" key="1">
    <citation type="submission" date="2021-01" db="UniProtKB">
        <authorList>
            <consortium name="EnsemblPlants"/>
        </authorList>
    </citation>
    <scope>IDENTIFICATION</scope>
</reference>
<evidence type="ECO:0000256" key="3">
    <source>
        <dbReference type="ARBA" id="ARBA00022448"/>
    </source>
</evidence>
<evidence type="ECO:0000256" key="10">
    <source>
        <dbReference type="ARBA" id="ARBA00023180"/>
    </source>
</evidence>